<keyword evidence="3" id="KW-1185">Reference proteome</keyword>
<dbReference type="Proteomes" id="UP000054564">
    <property type="component" value="Unassembled WGS sequence"/>
</dbReference>
<dbReference type="EMBL" id="AJIL01000063">
    <property type="protein sequence ID" value="KNE97856.1"/>
    <property type="molecule type" value="Genomic_DNA"/>
</dbReference>
<evidence type="ECO:0000313" key="2">
    <source>
        <dbReference type="EMBL" id="KNE97856.1"/>
    </source>
</evidence>
<feature type="chain" id="PRO_5005549909" description="Secreted protein" evidence="1">
    <location>
        <begin position="28"/>
        <end position="108"/>
    </location>
</feature>
<gene>
    <name evidence="2" type="ORF">PSTG_08878</name>
</gene>
<protein>
    <recommendedName>
        <fullName evidence="4">Secreted protein</fullName>
    </recommendedName>
</protein>
<dbReference type="AlphaFoldDB" id="A0A0L0VF78"/>
<evidence type="ECO:0008006" key="4">
    <source>
        <dbReference type="Google" id="ProtNLM"/>
    </source>
</evidence>
<feature type="signal peptide" evidence="1">
    <location>
        <begin position="1"/>
        <end position="27"/>
    </location>
</feature>
<keyword evidence="1" id="KW-0732">Signal</keyword>
<reference evidence="3" key="1">
    <citation type="submission" date="2014-03" db="EMBL/GenBank/DDBJ databases">
        <title>The Genome Sequence of Puccinia striiformis f. sp. tritici PST-78.</title>
        <authorList>
            <consortium name="The Broad Institute Genome Sequencing Platform"/>
            <person name="Cuomo C."/>
            <person name="Hulbert S."/>
            <person name="Chen X."/>
            <person name="Walker B."/>
            <person name="Young S.K."/>
            <person name="Zeng Q."/>
            <person name="Gargeya S."/>
            <person name="Fitzgerald M."/>
            <person name="Haas B."/>
            <person name="Abouelleil A."/>
            <person name="Alvarado L."/>
            <person name="Arachchi H.M."/>
            <person name="Berlin A.M."/>
            <person name="Chapman S.B."/>
            <person name="Goldberg J."/>
            <person name="Griggs A."/>
            <person name="Gujja S."/>
            <person name="Hansen M."/>
            <person name="Howarth C."/>
            <person name="Imamovic A."/>
            <person name="Larimer J."/>
            <person name="McCowan C."/>
            <person name="Montmayeur A."/>
            <person name="Murphy C."/>
            <person name="Neiman D."/>
            <person name="Pearson M."/>
            <person name="Priest M."/>
            <person name="Roberts A."/>
            <person name="Saif S."/>
            <person name="Shea T."/>
            <person name="Sisk P."/>
            <person name="Sykes S."/>
            <person name="Wortman J."/>
            <person name="Nusbaum C."/>
            <person name="Birren B."/>
        </authorList>
    </citation>
    <scope>NUCLEOTIDE SEQUENCE [LARGE SCALE GENOMIC DNA]</scope>
    <source>
        <strain evidence="3">race PST-78</strain>
    </source>
</reference>
<sequence length="108" mass="12506">MNLSAPRMPHLSVLILIFVTLAWTSQARQLRPGNTGSNRQLSNRLWKRRVHIHQTEFYEENVNTLDVGISDGSHYQGDYRQVEENTESGNTQNLNQMKTSFVRPIPIR</sequence>
<dbReference type="OrthoDB" id="2502638at2759"/>
<proteinExistence type="predicted"/>
<accession>A0A0L0VF78</accession>
<name>A0A0L0VF78_9BASI</name>
<comment type="caution">
    <text evidence="2">The sequence shown here is derived from an EMBL/GenBank/DDBJ whole genome shotgun (WGS) entry which is preliminary data.</text>
</comment>
<evidence type="ECO:0000313" key="3">
    <source>
        <dbReference type="Proteomes" id="UP000054564"/>
    </source>
</evidence>
<organism evidence="2 3">
    <name type="scientific">Puccinia striiformis f. sp. tritici PST-78</name>
    <dbReference type="NCBI Taxonomy" id="1165861"/>
    <lineage>
        <taxon>Eukaryota</taxon>
        <taxon>Fungi</taxon>
        <taxon>Dikarya</taxon>
        <taxon>Basidiomycota</taxon>
        <taxon>Pucciniomycotina</taxon>
        <taxon>Pucciniomycetes</taxon>
        <taxon>Pucciniales</taxon>
        <taxon>Pucciniaceae</taxon>
        <taxon>Puccinia</taxon>
    </lineage>
</organism>
<evidence type="ECO:0000256" key="1">
    <source>
        <dbReference type="SAM" id="SignalP"/>
    </source>
</evidence>